<gene>
    <name evidence="1" type="ORF">M0R45_018864</name>
</gene>
<reference evidence="1 2" key="1">
    <citation type="journal article" date="2023" name="G3 (Bethesda)">
        <title>A chromosome-length genome assembly and annotation of blackberry (Rubus argutus, cv. 'Hillquist').</title>
        <authorList>
            <person name="Bruna T."/>
            <person name="Aryal R."/>
            <person name="Dudchenko O."/>
            <person name="Sargent D.J."/>
            <person name="Mead D."/>
            <person name="Buti M."/>
            <person name="Cavallini A."/>
            <person name="Hytonen T."/>
            <person name="Andres J."/>
            <person name="Pham M."/>
            <person name="Weisz D."/>
            <person name="Mascagni F."/>
            <person name="Usai G."/>
            <person name="Natali L."/>
            <person name="Bassil N."/>
            <person name="Fernandez G.E."/>
            <person name="Lomsadze A."/>
            <person name="Armour M."/>
            <person name="Olukolu B."/>
            <person name="Poorten T."/>
            <person name="Britton C."/>
            <person name="Davik J."/>
            <person name="Ashrafi H."/>
            <person name="Aiden E.L."/>
            <person name="Borodovsky M."/>
            <person name="Worthington M."/>
        </authorList>
    </citation>
    <scope>NUCLEOTIDE SEQUENCE [LARGE SCALE GENOMIC DNA]</scope>
    <source>
        <strain evidence="1">PI 553951</strain>
    </source>
</reference>
<organism evidence="1 2">
    <name type="scientific">Rubus argutus</name>
    <name type="common">Southern blackberry</name>
    <dbReference type="NCBI Taxonomy" id="59490"/>
    <lineage>
        <taxon>Eukaryota</taxon>
        <taxon>Viridiplantae</taxon>
        <taxon>Streptophyta</taxon>
        <taxon>Embryophyta</taxon>
        <taxon>Tracheophyta</taxon>
        <taxon>Spermatophyta</taxon>
        <taxon>Magnoliopsida</taxon>
        <taxon>eudicotyledons</taxon>
        <taxon>Gunneridae</taxon>
        <taxon>Pentapetalae</taxon>
        <taxon>rosids</taxon>
        <taxon>fabids</taxon>
        <taxon>Rosales</taxon>
        <taxon>Rosaceae</taxon>
        <taxon>Rosoideae</taxon>
        <taxon>Rosoideae incertae sedis</taxon>
        <taxon>Rubus</taxon>
    </lineage>
</organism>
<protein>
    <submittedName>
        <fullName evidence="1">Uncharacterized protein</fullName>
    </submittedName>
</protein>
<name>A0AAW1X783_RUBAR</name>
<dbReference type="Proteomes" id="UP001457282">
    <property type="component" value="Unassembled WGS sequence"/>
</dbReference>
<dbReference type="AlphaFoldDB" id="A0AAW1X783"/>
<dbReference type="EMBL" id="JBEDUW010000004">
    <property type="protein sequence ID" value="KAK9931592.1"/>
    <property type="molecule type" value="Genomic_DNA"/>
</dbReference>
<evidence type="ECO:0000313" key="2">
    <source>
        <dbReference type="Proteomes" id="UP001457282"/>
    </source>
</evidence>
<keyword evidence="2" id="KW-1185">Reference proteome</keyword>
<comment type="caution">
    <text evidence="1">The sequence shown here is derived from an EMBL/GenBank/DDBJ whole genome shotgun (WGS) entry which is preliminary data.</text>
</comment>
<evidence type="ECO:0000313" key="1">
    <source>
        <dbReference type="EMBL" id="KAK9931592.1"/>
    </source>
</evidence>
<accession>A0AAW1X783</accession>
<sequence length="142" mass="16161">MKRKRSSNLECVALLDPSIANCLSCFPYVWDNRNLEVKKSKGNMKMKTFRRLKDMYQKILWDILDCMVSRLKNGQTVGFLTLQTIKIKDNVAYLPEVSALAMGNLKFSTLQFLPLLNGLILLCSTASAQWSTLQLLPLARCL</sequence>
<proteinExistence type="predicted"/>